<evidence type="ECO:0000259" key="6">
    <source>
        <dbReference type="PROSITE" id="PS50926"/>
    </source>
</evidence>
<gene>
    <name evidence="7" type="ORF">HLA99_05900</name>
</gene>
<comment type="similarity">
    <text evidence="4">Belongs to the class I-like SAM-binding methyltransferase superfamily. RNA M5U methyltransferase family.</text>
</comment>
<feature type="compositionally biased region" description="Basic and acidic residues" evidence="5">
    <location>
        <begin position="216"/>
        <end position="228"/>
    </location>
</feature>
<dbReference type="InterPro" id="IPR029063">
    <property type="entry name" value="SAM-dependent_MTases_sf"/>
</dbReference>
<name>A0A7Y2LYV5_9MICO</name>
<protein>
    <submittedName>
        <fullName evidence="7">Class I SAM-dependent RNA methyltransferase</fullName>
    </submittedName>
</protein>
<dbReference type="Gene3D" id="2.40.50.140">
    <property type="entry name" value="Nucleic acid-binding proteins"/>
    <property type="match status" value="1"/>
</dbReference>
<evidence type="ECO:0000313" key="7">
    <source>
        <dbReference type="EMBL" id="NNH03381.1"/>
    </source>
</evidence>
<evidence type="ECO:0000256" key="4">
    <source>
        <dbReference type="PROSITE-ProRule" id="PRU01024"/>
    </source>
</evidence>
<accession>A0A7Y2LYV5</accession>
<feature type="binding site" evidence="4">
    <location>
        <position position="396"/>
    </location>
    <ligand>
        <name>S-adenosyl-L-methionine</name>
        <dbReference type="ChEBI" id="CHEBI:59789"/>
    </ligand>
</feature>
<dbReference type="InterPro" id="IPR012340">
    <property type="entry name" value="NA-bd_OB-fold"/>
</dbReference>
<sequence length="470" mass="50148">MEPGDLIDLDVTGVAHGGVFVGRHEGRVVFVPDAIPGERVRVRLTDVGKASFWRGETLEILDASPHRRPHVWSQADVDVAPEHRPGGADFGHIDLAHQRGLKLRVVLDALQRIGGMTHAAVGITAALPLLGDAPDVLAEVLDEETDDGTRWRTRVSLHVDADGRVGPYAARSHRVVEVDDHPLATWEIEQAALSLARGDGTHAAPGRVDLVQPADGRVRVIPRPDSRRGARTGSSRRGGAARPAAATRKSDPSRDVVVERVAGRDFRVDAGGFWQVHRLAASSLTQTVKSAIQSSRPDGPIRRDGGLWIDPDAWHLDLYGGVGLFAAALGDLGGAATRVTSVESDPRATEHAGENLAEWVGARAETARVDRWIARLAAEASPSERERLSRGVVLLDPPRSGAGREVVEGIASLAPATVVYVACDPVALARDLATFRAAGYESAAIEALDLFPNSHHVEAVATLIRSASPR</sequence>
<dbReference type="PROSITE" id="PS50926">
    <property type="entry name" value="TRAM"/>
    <property type="match status" value="1"/>
</dbReference>
<feature type="binding site" evidence="4">
    <location>
        <position position="319"/>
    </location>
    <ligand>
        <name>S-adenosyl-L-methionine</name>
        <dbReference type="ChEBI" id="CHEBI:59789"/>
    </ligand>
</feature>
<dbReference type="CDD" id="cd02440">
    <property type="entry name" value="AdoMet_MTases"/>
    <property type="match status" value="1"/>
</dbReference>
<dbReference type="GO" id="GO:0070041">
    <property type="term" value="F:rRNA (uridine-C5-)-methyltransferase activity"/>
    <property type="evidence" value="ECO:0007669"/>
    <property type="project" value="TreeGrafter"/>
</dbReference>
<dbReference type="PROSITE" id="PS51687">
    <property type="entry name" value="SAM_MT_RNA_M5U"/>
    <property type="match status" value="1"/>
</dbReference>
<dbReference type="EMBL" id="JABEMB010000005">
    <property type="protein sequence ID" value="NNH03381.1"/>
    <property type="molecule type" value="Genomic_DNA"/>
</dbReference>
<evidence type="ECO:0000256" key="2">
    <source>
        <dbReference type="ARBA" id="ARBA00022679"/>
    </source>
</evidence>
<dbReference type="PANTHER" id="PTHR11061">
    <property type="entry name" value="RNA M5U METHYLTRANSFERASE"/>
    <property type="match status" value="1"/>
</dbReference>
<dbReference type="Gene3D" id="2.40.50.1070">
    <property type="match status" value="1"/>
</dbReference>
<dbReference type="GO" id="GO:0070475">
    <property type="term" value="P:rRNA base methylation"/>
    <property type="evidence" value="ECO:0007669"/>
    <property type="project" value="TreeGrafter"/>
</dbReference>
<dbReference type="SUPFAM" id="SSF50249">
    <property type="entry name" value="Nucleic acid-binding proteins"/>
    <property type="match status" value="1"/>
</dbReference>
<dbReference type="PANTHER" id="PTHR11061:SF30">
    <property type="entry name" value="TRNA (URACIL(54)-C(5))-METHYLTRANSFERASE"/>
    <property type="match status" value="1"/>
</dbReference>
<dbReference type="Proteomes" id="UP000543598">
    <property type="component" value="Unassembled WGS sequence"/>
</dbReference>
<keyword evidence="3 4" id="KW-0949">S-adenosyl-L-methionine</keyword>
<evidence type="ECO:0000256" key="1">
    <source>
        <dbReference type="ARBA" id="ARBA00022603"/>
    </source>
</evidence>
<feature type="binding site" evidence="4">
    <location>
        <position position="275"/>
    </location>
    <ligand>
        <name>S-adenosyl-L-methionine</name>
        <dbReference type="ChEBI" id="CHEBI:59789"/>
    </ligand>
</feature>
<comment type="caution">
    <text evidence="7">The sequence shown here is derived from an EMBL/GenBank/DDBJ whole genome shotgun (WGS) entry which is preliminary data.</text>
</comment>
<feature type="active site" description="Nucleophile" evidence="4">
    <location>
        <position position="423"/>
    </location>
</feature>
<dbReference type="Gene3D" id="3.40.50.150">
    <property type="entry name" value="Vaccinia Virus protein VP39"/>
    <property type="match status" value="1"/>
</dbReference>
<keyword evidence="1 4" id="KW-0489">Methyltransferase</keyword>
<proteinExistence type="inferred from homology"/>
<evidence type="ECO:0000256" key="3">
    <source>
        <dbReference type="ARBA" id="ARBA00022691"/>
    </source>
</evidence>
<dbReference type="RefSeq" id="WP_167038869.1">
    <property type="nucleotide sequence ID" value="NZ_BAAANA010000001.1"/>
</dbReference>
<dbReference type="Pfam" id="PF01938">
    <property type="entry name" value="TRAM"/>
    <property type="match status" value="1"/>
</dbReference>
<dbReference type="InterPro" id="IPR002792">
    <property type="entry name" value="TRAM_dom"/>
</dbReference>
<dbReference type="InterPro" id="IPR010280">
    <property type="entry name" value="U5_MeTrfase_fam"/>
</dbReference>
<organism evidence="7 8">
    <name type="scientific">Microbacterium ulmi</name>
    <dbReference type="NCBI Taxonomy" id="179095"/>
    <lineage>
        <taxon>Bacteria</taxon>
        <taxon>Bacillati</taxon>
        <taxon>Actinomycetota</taxon>
        <taxon>Actinomycetes</taxon>
        <taxon>Micrococcales</taxon>
        <taxon>Microbacteriaceae</taxon>
        <taxon>Microbacterium</taxon>
    </lineage>
</organism>
<feature type="binding site" evidence="4">
    <location>
        <position position="343"/>
    </location>
    <ligand>
        <name>S-adenosyl-L-methionine</name>
        <dbReference type="ChEBI" id="CHEBI:59789"/>
    </ligand>
</feature>
<feature type="compositionally biased region" description="Low complexity" evidence="5">
    <location>
        <begin position="231"/>
        <end position="247"/>
    </location>
</feature>
<reference evidence="7 8" key="1">
    <citation type="submission" date="2020-05" db="EMBL/GenBank/DDBJ databases">
        <title>MicrobeNet Type strains.</title>
        <authorList>
            <person name="Nicholson A.C."/>
        </authorList>
    </citation>
    <scope>NUCLEOTIDE SEQUENCE [LARGE SCALE GENOMIC DNA]</scope>
    <source>
        <strain evidence="7 8">JCM 14282</strain>
    </source>
</reference>
<evidence type="ECO:0000256" key="5">
    <source>
        <dbReference type="SAM" id="MobiDB-lite"/>
    </source>
</evidence>
<dbReference type="Pfam" id="PF05958">
    <property type="entry name" value="tRNA_U5-meth_tr"/>
    <property type="match status" value="1"/>
</dbReference>
<dbReference type="AlphaFoldDB" id="A0A7Y2LYV5"/>
<keyword evidence="2 4" id="KW-0808">Transferase</keyword>
<feature type="region of interest" description="Disordered" evidence="5">
    <location>
        <begin position="203"/>
        <end position="253"/>
    </location>
</feature>
<evidence type="ECO:0000313" key="8">
    <source>
        <dbReference type="Proteomes" id="UP000543598"/>
    </source>
</evidence>
<feature type="domain" description="TRAM" evidence="6">
    <location>
        <begin position="1"/>
        <end position="59"/>
    </location>
</feature>
<dbReference type="SUPFAM" id="SSF53335">
    <property type="entry name" value="S-adenosyl-L-methionine-dependent methyltransferases"/>
    <property type="match status" value="1"/>
</dbReference>
<keyword evidence="8" id="KW-1185">Reference proteome</keyword>